<dbReference type="PANTHER" id="PTHR10314">
    <property type="entry name" value="CYSTATHIONINE BETA-SYNTHASE"/>
    <property type="match status" value="1"/>
</dbReference>
<dbReference type="Proteomes" id="UP000092461">
    <property type="component" value="Unassembled WGS sequence"/>
</dbReference>
<comment type="catalytic activity">
    <reaction evidence="10">
        <text>L-homocysteine + L-serine = L,L-cystathionine + H2O</text>
        <dbReference type="Rhea" id="RHEA:10112"/>
        <dbReference type="ChEBI" id="CHEBI:15377"/>
        <dbReference type="ChEBI" id="CHEBI:33384"/>
        <dbReference type="ChEBI" id="CHEBI:58161"/>
        <dbReference type="ChEBI" id="CHEBI:58199"/>
        <dbReference type="EC" id="4.2.1.22"/>
    </reaction>
</comment>
<dbReference type="UniPathway" id="UPA00136">
    <property type="reaction ID" value="UER00201"/>
</dbReference>
<evidence type="ECO:0000256" key="6">
    <source>
        <dbReference type="ARBA" id="ARBA00023122"/>
    </source>
</evidence>
<comment type="similarity">
    <text evidence="3">Belongs to the cysteine synthase/cystathionine beta-synthase family.</text>
</comment>
<dbReference type="PROSITE" id="PS00901">
    <property type="entry name" value="CYS_SYNTHASE"/>
    <property type="match status" value="1"/>
</dbReference>
<keyword evidence="5" id="KW-0663">Pyridoxal phosphate</keyword>
<dbReference type="Gene3D" id="3.40.50.1100">
    <property type="match status" value="2"/>
</dbReference>
<comment type="pathway">
    <text evidence="2">Amino-acid biosynthesis; L-cysteine biosynthesis; L-cysteine from L-homocysteine and L-serine: step 1/2.</text>
</comment>
<evidence type="ECO:0000256" key="10">
    <source>
        <dbReference type="ARBA" id="ARBA00047490"/>
    </source>
</evidence>
<dbReference type="GO" id="GO:0005737">
    <property type="term" value="C:cytoplasm"/>
    <property type="evidence" value="ECO:0007669"/>
    <property type="project" value="InterPro"/>
</dbReference>
<dbReference type="EC" id="4.2.1.22" evidence="4"/>
<dbReference type="GO" id="GO:0004122">
    <property type="term" value="F:cystathionine beta-synthase activity"/>
    <property type="evidence" value="ECO:0007669"/>
    <property type="project" value="UniProtKB-EC"/>
</dbReference>
<feature type="domain" description="Tryptophan synthase beta chain-like PALP" evidence="11">
    <location>
        <begin position="55"/>
        <end position="350"/>
    </location>
</feature>
<evidence type="ECO:0000256" key="2">
    <source>
        <dbReference type="ARBA" id="ARBA00005003"/>
    </source>
</evidence>
<keyword evidence="7" id="KW-0198">Cysteine biosynthesis</keyword>
<keyword evidence="13" id="KW-1185">Reference proteome</keyword>
<sequence length="512" mass="56412">MQSNNQENDISKVMPYFVRPDLPSKCTWLAGKERDECPHTQWKLTERPKVMPNILHAIGHTPLVKLNHIPQAEGIECDMYAKCEFLNPGGSVKDRIGFRMVADAEEKGILKPGCTIIEPTSGNTGIGLAMACAVKGYKCLIVMPEKMSNEKVDALKALGAKIIRTPTEASFDSPEGLIAVAQKLQKEIPDSVILDQYRNASNPVSHYDGTAAEILHQLGGHVDMVICGAGTGGTVSGIGRKMKEECPSCVVVAADPEGSILSLPDELNKTDVSFYEVEGIGYDFIPTVLDRSVVDLWVKSNDKEALPLARRLISEEGLLCGGSSGTAMSVALKAARKLKKGQKCVVILPDGVRNYMTKFISDNWLEARNLKETENVHNHWWWNKKVNELDLTDLIKFVSTDKIQQVVNVLKKNNFEYAVVVDEKTGALKGAVTLGELMLKTGTFNVQADQEIGKAIFKQFRKIKKDTHLGLASRILEKDPFAVIVEYRDNVEIPAGIVTRMDVLSYITSKSL</sequence>
<dbReference type="InterPro" id="IPR001216">
    <property type="entry name" value="P-phosphate_BS"/>
</dbReference>
<evidence type="ECO:0000313" key="12">
    <source>
        <dbReference type="EnsemblMetazoa" id="LLOJ010491-PA"/>
    </source>
</evidence>
<evidence type="ECO:0000313" key="13">
    <source>
        <dbReference type="Proteomes" id="UP000092461"/>
    </source>
</evidence>
<dbReference type="InterPro" id="IPR005857">
    <property type="entry name" value="Cysta_beta_synth"/>
</dbReference>
<dbReference type="InterPro" id="IPR050214">
    <property type="entry name" value="Cys_Synth/Cystath_Beta-Synth"/>
</dbReference>
<dbReference type="GO" id="GO:0030170">
    <property type="term" value="F:pyridoxal phosphate binding"/>
    <property type="evidence" value="ECO:0007669"/>
    <property type="project" value="UniProtKB-ARBA"/>
</dbReference>
<comment type="cofactor">
    <cofactor evidence="1">
        <name>pyridoxal 5'-phosphate</name>
        <dbReference type="ChEBI" id="CHEBI:597326"/>
    </cofactor>
</comment>
<dbReference type="GO" id="GO:0006535">
    <property type="term" value="P:cysteine biosynthetic process from serine"/>
    <property type="evidence" value="ECO:0007669"/>
    <property type="project" value="InterPro"/>
</dbReference>
<dbReference type="VEuPathDB" id="VectorBase:LLONM1_002695"/>
<dbReference type="FunFam" id="3.40.50.1100:FF:000118">
    <property type="entry name" value="Related to CYS4-cystathionine beta-synthase"/>
    <property type="match status" value="1"/>
</dbReference>
<dbReference type="CDD" id="cd01561">
    <property type="entry name" value="CBS_like"/>
    <property type="match status" value="1"/>
</dbReference>
<keyword evidence="8" id="KW-0456">Lyase</keyword>
<evidence type="ECO:0000256" key="8">
    <source>
        <dbReference type="ARBA" id="ARBA00023239"/>
    </source>
</evidence>
<evidence type="ECO:0000256" key="4">
    <source>
        <dbReference type="ARBA" id="ARBA00012041"/>
    </source>
</evidence>
<evidence type="ECO:0000256" key="9">
    <source>
        <dbReference type="ARBA" id="ARBA00026192"/>
    </source>
</evidence>
<dbReference type="AlphaFoldDB" id="A0A1B0EV47"/>
<accession>A0A1B0EV47</accession>
<dbReference type="VEuPathDB" id="VectorBase:LLOJ010491"/>
<dbReference type="Gene3D" id="3.10.580.10">
    <property type="entry name" value="CBS-domain"/>
    <property type="match status" value="1"/>
</dbReference>
<dbReference type="InterPro" id="IPR001926">
    <property type="entry name" value="TrpB-like_PALP"/>
</dbReference>
<evidence type="ECO:0000256" key="3">
    <source>
        <dbReference type="ARBA" id="ARBA00007103"/>
    </source>
</evidence>
<evidence type="ECO:0000256" key="1">
    <source>
        <dbReference type="ARBA" id="ARBA00001933"/>
    </source>
</evidence>
<dbReference type="EMBL" id="AJWK01013647">
    <property type="status" value="NOT_ANNOTATED_CDS"/>
    <property type="molecule type" value="Genomic_DNA"/>
</dbReference>
<evidence type="ECO:0000259" key="11">
    <source>
        <dbReference type="Pfam" id="PF00291"/>
    </source>
</evidence>
<proteinExistence type="inferred from homology"/>
<dbReference type="SUPFAM" id="SSF54631">
    <property type="entry name" value="CBS-domain pair"/>
    <property type="match status" value="1"/>
</dbReference>
<dbReference type="NCBIfam" id="TIGR01137">
    <property type="entry name" value="cysta_beta"/>
    <property type="match status" value="1"/>
</dbReference>
<keyword evidence="6" id="KW-0129">CBS domain</keyword>
<dbReference type="Pfam" id="PF00291">
    <property type="entry name" value="PALP"/>
    <property type="match status" value="1"/>
</dbReference>
<dbReference type="FunFam" id="3.40.50.1100:FF:000003">
    <property type="entry name" value="Cystathionine beta-synthase"/>
    <property type="match status" value="1"/>
</dbReference>
<dbReference type="EnsemblMetazoa" id="LLOJ010491-RA">
    <property type="protein sequence ID" value="LLOJ010491-PA"/>
    <property type="gene ID" value="LLOJ010491"/>
</dbReference>
<dbReference type="SUPFAM" id="SSF53686">
    <property type="entry name" value="Tryptophan synthase beta subunit-like PLP-dependent enzymes"/>
    <property type="match status" value="1"/>
</dbReference>
<dbReference type="InterPro" id="IPR036052">
    <property type="entry name" value="TrpB-like_PALP_sf"/>
</dbReference>
<reference evidence="12" key="1">
    <citation type="submission" date="2020-05" db="UniProtKB">
        <authorList>
            <consortium name="EnsemblMetazoa"/>
        </authorList>
    </citation>
    <scope>IDENTIFICATION</scope>
    <source>
        <strain evidence="12">Jacobina</strain>
    </source>
</reference>
<dbReference type="InterPro" id="IPR046342">
    <property type="entry name" value="CBS_dom_sf"/>
</dbReference>
<organism evidence="12 13">
    <name type="scientific">Lutzomyia longipalpis</name>
    <name type="common">Sand fly</name>
    <dbReference type="NCBI Taxonomy" id="7200"/>
    <lineage>
        <taxon>Eukaryota</taxon>
        <taxon>Metazoa</taxon>
        <taxon>Ecdysozoa</taxon>
        <taxon>Arthropoda</taxon>
        <taxon>Hexapoda</taxon>
        <taxon>Insecta</taxon>
        <taxon>Pterygota</taxon>
        <taxon>Neoptera</taxon>
        <taxon>Endopterygota</taxon>
        <taxon>Diptera</taxon>
        <taxon>Nematocera</taxon>
        <taxon>Psychodoidea</taxon>
        <taxon>Psychodidae</taxon>
        <taxon>Lutzomyia</taxon>
        <taxon>Lutzomyia</taxon>
    </lineage>
</organism>
<name>A0A1B0EV47_LUTLO</name>
<dbReference type="GO" id="GO:0019343">
    <property type="term" value="P:cysteine biosynthetic process via cystathionine"/>
    <property type="evidence" value="ECO:0007669"/>
    <property type="project" value="InterPro"/>
</dbReference>
<keyword evidence="7" id="KW-0028">Amino-acid biosynthesis</keyword>
<evidence type="ECO:0000256" key="5">
    <source>
        <dbReference type="ARBA" id="ARBA00022898"/>
    </source>
</evidence>
<evidence type="ECO:0000256" key="7">
    <source>
        <dbReference type="ARBA" id="ARBA00023192"/>
    </source>
</evidence>
<protein>
    <recommendedName>
        <fullName evidence="9">Cystathionine beta-synthase</fullName>
        <ecNumber evidence="4">4.2.1.22</ecNumber>
    </recommendedName>
</protein>